<sequence length="125" mass="14365">MPPAQNRPTVGQLAKAHTFRILTMVATWVLIFGAFVYHPEWIRAWLRFVTSAIEAVADQVPEPWGARVEVMLRELGGVIWIQIASAIVLLRLIIWLPFHLWRLGRERRVIRPPATFSDADQSRAE</sequence>
<reference evidence="3" key="1">
    <citation type="submission" date="2016-11" db="EMBL/GenBank/DDBJ databases">
        <authorList>
            <person name="Varghese N."/>
            <person name="Submissions S."/>
        </authorList>
    </citation>
    <scope>NUCLEOTIDE SEQUENCE [LARGE SCALE GENOMIC DNA]</scope>
    <source>
        <strain evidence="3">GAS401</strain>
    </source>
</reference>
<keyword evidence="1" id="KW-0812">Transmembrane</keyword>
<gene>
    <name evidence="2" type="ORF">SAMN05444170_4472</name>
</gene>
<evidence type="ECO:0000256" key="1">
    <source>
        <dbReference type="SAM" id="Phobius"/>
    </source>
</evidence>
<dbReference type="Proteomes" id="UP000184096">
    <property type="component" value="Chromosome I"/>
</dbReference>
<protein>
    <submittedName>
        <fullName evidence="2">Uncharacterized protein</fullName>
    </submittedName>
</protein>
<proteinExistence type="predicted"/>
<feature type="transmembrane region" description="Helical" evidence="1">
    <location>
        <begin position="79"/>
        <end position="101"/>
    </location>
</feature>
<evidence type="ECO:0000313" key="3">
    <source>
        <dbReference type="Proteomes" id="UP000184096"/>
    </source>
</evidence>
<dbReference type="EMBL" id="LT670849">
    <property type="protein sequence ID" value="SHN80690.1"/>
    <property type="molecule type" value="Genomic_DNA"/>
</dbReference>
<keyword evidence="3" id="KW-1185">Reference proteome</keyword>
<accession>A0A1M7UCX7</accession>
<keyword evidence="1" id="KW-1133">Transmembrane helix</keyword>
<feature type="transmembrane region" description="Helical" evidence="1">
    <location>
        <begin position="21"/>
        <end position="38"/>
    </location>
</feature>
<name>A0A1M7UCX7_9BRAD</name>
<dbReference type="AlphaFoldDB" id="A0A1M7UCX7"/>
<evidence type="ECO:0000313" key="2">
    <source>
        <dbReference type="EMBL" id="SHN80690.1"/>
    </source>
</evidence>
<organism evidence="2 3">
    <name type="scientific">Bradyrhizobium erythrophlei</name>
    <dbReference type="NCBI Taxonomy" id="1437360"/>
    <lineage>
        <taxon>Bacteria</taxon>
        <taxon>Pseudomonadati</taxon>
        <taxon>Pseudomonadota</taxon>
        <taxon>Alphaproteobacteria</taxon>
        <taxon>Hyphomicrobiales</taxon>
        <taxon>Nitrobacteraceae</taxon>
        <taxon>Bradyrhizobium</taxon>
    </lineage>
</organism>
<keyword evidence="1" id="KW-0472">Membrane</keyword>